<sequence>MTTLAPLANGLHYAVRRSVEPLGLHLKAGIAHDVRKVMGFTKLNIKMRHQFVGYIPTMDLFKPDTHGFDLREMGFFLAPFNSRLDDKFGHSVSDTRTATPGDYKYRELEDYCLAGRVVEWHEDAGWRQQHQAQLAHPWFAGGASYGTSTSAWEEQQSLLGCEWGIALYTGGERSCFSYILASRYQRL</sequence>
<accession>A0A7U2EQW2</accession>
<dbReference type="Proteomes" id="UP000663193">
    <property type="component" value="Chromosome 1"/>
</dbReference>
<organism evidence="1 2">
    <name type="scientific">Phaeosphaeria nodorum (strain SN15 / ATCC MYA-4574 / FGSC 10173)</name>
    <name type="common">Glume blotch fungus</name>
    <name type="synonym">Parastagonospora nodorum</name>
    <dbReference type="NCBI Taxonomy" id="321614"/>
    <lineage>
        <taxon>Eukaryota</taxon>
        <taxon>Fungi</taxon>
        <taxon>Dikarya</taxon>
        <taxon>Ascomycota</taxon>
        <taxon>Pezizomycotina</taxon>
        <taxon>Dothideomycetes</taxon>
        <taxon>Pleosporomycetidae</taxon>
        <taxon>Pleosporales</taxon>
        <taxon>Pleosporineae</taxon>
        <taxon>Phaeosphaeriaceae</taxon>
        <taxon>Parastagonospora</taxon>
    </lineage>
</organism>
<reference evidence="2" key="1">
    <citation type="journal article" date="2021" name="BMC Genomics">
        <title>Chromosome-level genome assembly and manually-curated proteome of model necrotroph Parastagonospora nodorum Sn15 reveals a genome-wide trove of candidate effector homologs, and redundancy of virulence-related functions within an accessory chromosome.</title>
        <authorList>
            <person name="Bertazzoni S."/>
            <person name="Jones D.A.B."/>
            <person name="Phan H.T."/>
            <person name="Tan K.-C."/>
            <person name="Hane J.K."/>
        </authorList>
    </citation>
    <scope>NUCLEOTIDE SEQUENCE [LARGE SCALE GENOMIC DNA]</scope>
    <source>
        <strain evidence="2">SN15 / ATCC MYA-4574 / FGSC 10173)</strain>
    </source>
</reference>
<name>A0A7U2EQW2_PHANO</name>
<protein>
    <submittedName>
        <fullName evidence="1">Uncharacterized protein</fullName>
    </submittedName>
</protein>
<proteinExistence type="predicted"/>
<dbReference type="AlphaFoldDB" id="A0A7U2EQW2"/>
<dbReference type="EMBL" id="CP069023">
    <property type="protein sequence ID" value="QRC91391.1"/>
    <property type="molecule type" value="Genomic_DNA"/>
</dbReference>
<evidence type="ECO:0000313" key="1">
    <source>
        <dbReference type="EMBL" id="QRC91391.1"/>
    </source>
</evidence>
<evidence type="ECO:0000313" key="2">
    <source>
        <dbReference type="Proteomes" id="UP000663193"/>
    </source>
</evidence>
<dbReference type="VEuPathDB" id="FungiDB:JI435_426850"/>
<keyword evidence="2" id="KW-1185">Reference proteome</keyword>
<gene>
    <name evidence="1" type="ORF">JI435_426850</name>
</gene>